<sequence length="81" mass="9753">MNEKYIKSNLFHYRGKKTFQDSAILGLLHFICILIENFNFQIHPKISRYLHFFKSAFYLKKDKNLDDITSMRTNLDVTSQY</sequence>
<dbReference type="Proteomes" id="UP000276133">
    <property type="component" value="Unassembled WGS sequence"/>
</dbReference>
<proteinExistence type="predicted"/>
<dbReference type="EMBL" id="REGN01003971">
    <property type="protein sequence ID" value="RNA19835.1"/>
    <property type="molecule type" value="Genomic_DNA"/>
</dbReference>
<evidence type="ECO:0000313" key="3">
    <source>
        <dbReference type="Proteomes" id="UP000276133"/>
    </source>
</evidence>
<accession>A0A3M7R9C2</accession>
<keyword evidence="1" id="KW-0472">Membrane</keyword>
<evidence type="ECO:0000256" key="1">
    <source>
        <dbReference type="SAM" id="Phobius"/>
    </source>
</evidence>
<keyword evidence="3" id="KW-1185">Reference proteome</keyword>
<evidence type="ECO:0000313" key="2">
    <source>
        <dbReference type="EMBL" id="RNA19835.1"/>
    </source>
</evidence>
<keyword evidence="1" id="KW-0812">Transmembrane</keyword>
<keyword evidence="1" id="KW-1133">Transmembrane helix</keyword>
<reference evidence="2 3" key="1">
    <citation type="journal article" date="2018" name="Sci. Rep.">
        <title>Genomic signatures of local adaptation to the degree of environmental predictability in rotifers.</title>
        <authorList>
            <person name="Franch-Gras L."/>
            <person name="Hahn C."/>
            <person name="Garcia-Roger E.M."/>
            <person name="Carmona M.J."/>
            <person name="Serra M."/>
            <person name="Gomez A."/>
        </authorList>
    </citation>
    <scope>NUCLEOTIDE SEQUENCE [LARGE SCALE GENOMIC DNA]</scope>
    <source>
        <strain evidence="2">HYR1</strain>
    </source>
</reference>
<gene>
    <name evidence="2" type="ORF">BpHYR1_052077</name>
</gene>
<name>A0A3M7R9C2_BRAPC</name>
<dbReference type="AlphaFoldDB" id="A0A3M7R9C2"/>
<comment type="caution">
    <text evidence="2">The sequence shown here is derived from an EMBL/GenBank/DDBJ whole genome shotgun (WGS) entry which is preliminary data.</text>
</comment>
<protein>
    <submittedName>
        <fullName evidence="2">Uncharacterized protein</fullName>
    </submittedName>
</protein>
<organism evidence="2 3">
    <name type="scientific">Brachionus plicatilis</name>
    <name type="common">Marine rotifer</name>
    <name type="synonym">Brachionus muelleri</name>
    <dbReference type="NCBI Taxonomy" id="10195"/>
    <lineage>
        <taxon>Eukaryota</taxon>
        <taxon>Metazoa</taxon>
        <taxon>Spiralia</taxon>
        <taxon>Gnathifera</taxon>
        <taxon>Rotifera</taxon>
        <taxon>Eurotatoria</taxon>
        <taxon>Monogononta</taxon>
        <taxon>Pseudotrocha</taxon>
        <taxon>Ploima</taxon>
        <taxon>Brachionidae</taxon>
        <taxon>Brachionus</taxon>
    </lineage>
</organism>
<feature type="transmembrane region" description="Helical" evidence="1">
    <location>
        <begin position="22"/>
        <end position="40"/>
    </location>
</feature>